<keyword evidence="3" id="KW-0479">Metal-binding</keyword>
<comment type="cofactor">
    <cofactor evidence="1">
        <name>Mn(2+)</name>
        <dbReference type="ChEBI" id="CHEBI:29035"/>
    </cofactor>
</comment>
<evidence type="ECO:0000313" key="8">
    <source>
        <dbReference type="EMBL" id="NOV44764.1"/>
    </source>
</evidence>
<evidence type="ECO:0000256" key="3">
    <source>
        <dbReference type="ARBA" id="ARBA00022723"/>
    </source>
</evidence>
<evidence type="ECO:0000256" key="2">
    <source>
        <dbReference type="ARBA" id="ARBA00001946"/>
    </source>
</evidence>
<evidence type="ECO:0000256" key="6">
    <source>
        <dbReference type="ARBA" id="ARBA00023211"/>
    </source>
</evidence>
<dbReference type="SUPFAM" id="SSF55811">
    <property type="entry name" value="Nudix"/>
    <property type="match status" value="1"/>
</dbReference>
<organism evidence="8">
    <name type="scientific">Xenopsylla cheopis</name>
    <name type="common">Oriental rat flea</name>
    <name type="synonym">Pulex cheopis</name>
    <dbReference type="NCBI Taxonomy" id="163159"/>
    <lineage>
        <taxon>Eukaryota</taxon>
        <taxon>Metazoa</taxon>
        <taxon>Ecdysozoa</taxon>
        <taxon>Arthropoda</taxon>
        <taxon>Hexapoda</taxon>
        <taxon>Insecta</taxon>
        <taxon>Pterygota</taxon>
        <taxon>Neoptera</taxon>
        <taxon>Endopterygota</taxon>
        <taxon>Siphonaptera</taxon>
        <taxon>Pulicidae</taxon>
        <taxon>Xenopsyllinae</taxon>
        <taxon>Xenopsylla</taxon>
    </lineage>
</organism>
<keyword evidence="4 8" id="KW-0378">Hydrolase</keyword>
<feature type="domain" description="Nudix hydrolase" evidence="7">
    <location>
        <begin position="54"/>
        <end position="195"/>
    </location>
</feature>
<keyword evidence="6" id="KW-0464">Manganese</keyword>
<proteinExistence type="predicted"/>
<evidence type="ECO:0000256" key="5">
    <source>
        <dbReference type="ARBA" id="ARBA00022842"/>
    </source>
</evidence>
<dbReference type="AlphaFoldDB" id="A0A6M2DG02"/>
<evidence type="ECO:0000259" key="7">
    <source>
        <dbReference type="PROSITE" id="PS51462"/>
    </source>
</evidence>
<dbReference type="GO" id="GO:0010945">
    <property type="term" value="F:coenzyme A diphosphatase activity"/>
    <property type="evidence" value="ECO:0007669"/>
    <property type="project" value="InterPro"/>
</dbReference>
<dbReference type="PANTHER" id="PTHR12992">
    <property type="entry name" value="NUDIX HYDROLASE"/>
    <property type="match status" value="1"/>
</dbReference>
<reference evidence="8" key="1">
    <citation type="submission" date="2020-03" db="EMBL/GenBank/DDBJ databases">
        <title>Transcriptomic Profiling of the Digestive Tract of the Rat Flea, Xenopsylla cheopis, Following Blood Feeding and Infection with Yersinia pestis.</title>
        <authorList>
            <person name="Bland D.M."/>
            <person name="Martens C.A."/>
            <person name="Virtaneva K."/>
            <person name="Kanakabandi K."/>
            <person name="Long D."/>
            <person name="Rosenke R."/>
            <person name="Saturday G.A."/>
            <person name="Hoyt F.H."/>
            <person name="Bruno D.P."/>
            <person name="Ribeiro J.M.C."/>
            <person name="Hinnebusch J."/>
        </authorList>
    </citation>
    <scope>NUCLEOTIDE SEQUENCE</scope>
</reference>
<protein>
    <submittedName>
        <fullName evidence="8">Putative peroxisomal nudix hydrolase</fullName>
    </submittedName>
</protein>
<dbReference type="EMBL" id="GIIL01001038">
    <property type="protein sequence ID" value="NOV44764.1"/>
    <property type="molecule type" value="Transcribed_RNA"/>
</dbReference>
<dbReference type="Gene3D" id="3.90.79.10">
    <property type="entry name" value="Nucleoside Triphosphate Pyrophosphohydrolase"/>
    <property type="match status" value="1"/>
</dbReference>
<dbReference type="InterPro" id="IPR045121">
    <property type="entry name" value="CoAse"/>
</dbReference>
<name>A0A6M2DG02_XENCH</name>
<dbReference type="PROSITE" id="PS51462">
    <property type="entry name" value="NUDIX"/>
    <property type="match status" value="1"/>
</dbReference>
<dbReference type="CDD" id="cd03426">
    <property type="entry name" value="NUDIX_CoAse_Nudt7"/>
    <property type="match status" value="1"/>
</dbReference>
<accession>A0A6M2DG02</accession>
<dbReference type="InterPro" id="IPR015797">
    <property type="entry name" value="NUDIX_hydrolase-like_dom_sf"/>
</dbReference>
<dbReference type="GO" id="GO:0046872">
    <property type="term" value="F:metal ion binding"/>
    <property type="evidence" value="ECO:0007669"/>
    <property type="project" value="UniProtKB-KW"/>
</dbReference>
<dbReference type="PANTHER" id="PTHR12992:SF11">
    <property type="entry name" value="MITOCHONDRIAL COENZYME A DIPHOSPHATASE NUDT8"/>
    <property type="match status" value="1"/>
</dbReference>
<evidence type="ECO:0000256" key="4">
    <source>
        <dbReference type="ARBA" id="ARBA00022801"/>
    </source>
</evidence>
<sequence length="236" mass="26721">MLNTPSGNILNNIVSSRSMSVYSAKNLLSAENRRRCITMLKSVSQIRMSAEEPAERSAVLIPLCMVEDDVSLLYTVRSLKLTKHRGQVCFPGGKEDKSDTSLEETALRETEEELGIPRRNIDIWGSGKSIIGRFPPSVLPVVGYIKDFDKLTLNINEKEVEKVFTVPLKYLCDCDNIGHTQFRYYSTPVYMAGEERIWGLTALITHVFLNCLIPENGYKYKLKFVRPLQKPLKASL</sequence>
<comment type="cofactor">
    <cofactor evidence="2">
        <name>Mg(2+)</name>
        <dbReference type="ChEBI" id="CHEBI:18420"/>
    </cofactor>
</comment>
<keyword evidence="5" id="KW-0460">Magnesium</keyword>
<dbReference type="InterPro" id="IPR000086">
    <property type="entry name" value="NUDIX_hydrolase_dom"/>
</dbReference>
<dbReference type="Pfam" id="PF00293">
    <property type="entry name" value="NUDIX"/>
    <property type="match status" value="1"/>
</dbReference>
<evidence type="ECO:0000256" key="1">
    <source>
        <dbReference type="ARBA" id="ARBA00001936"/>
    </source>
</evidence>